<dbReference type="STRING" id="886293.Sinac_1406"/>
<sequence>MAAFHGLNASKTSTLPQGGGVVEIGLLLPADRADALVELSKRRHQSVAQILRGLIDRALTDDEVATRWS</sequence>
<evidence type="ECO:0008006" key="3">
    <source>
        <dbReference type="Google" id="ProtNLM"/>
    </source>
</evidence>
<accession>L0D8R5</accession>
<name>L0D8R5_SINAD</name>
<dbReference type="AlphaFoldDB" id="L0D8R5"/>
<evidence type="ECO:0000313" key="1">
    <source>
        <dbReference type="EMBL" id="AGA25789.1"/>
    </source>
</evidence>
<gene>
    <name evidence="1" type="ordered locus">Sinac_1406</name>
</gene>
<evidence type="ECO:0000313" key="2">
    <source>
        <dbReference type="Proteomes" id="UP000010798"/>
    </source>
</evidence>
<organism evidence="1 2">
    <name type="scientific">Singulisphaera acidiphila (strain ATCC BAA-1392 / DSM 18658 / VKM B-2454 / MOB10)</name>
    <dbReference type="NCBI Taxonomy" id="886293"/>
    <lineage>
        <taxon>Bacteria</taxon>
        <taxon>Pseudomonadati</taxon>
        <taxon>Planctomycetota</taxon>
        <taxon>Planctomycetia</taxon>
        <taxon>Isosphaerales</taxon>
        <taxon>Isosphaeraceae</taxon>
        <taxon>Singulisphaera</taxon>
    </lineage>
</organism>
<protein>
    <recommendedName>
        <fullName evidence="3">Ribbon-helix-helix protein, copG family</fullName>
    </recommendedName>
</protein>
<dbReference type="RefSeq" id="WP_015244963.1">
    <property type="nucleotide sequence ID" value="NC_019892.1"/>
</dbReference>
<proteinExistence type="predicted"/>
<dbReference type="HOGENOM" id="CLU_2773648_0_0_0"/>
<dbReference type="OrthoDB" id="9877150at2"/>
<reference evidence="1 2" key="1">
    <citation type="submission" date="2012-02" db="EMBL/GenBank/DDBJ databases">
        <title>Complete sequence of chromosome of Singulisphaera acidiphila DSM 18658.</title>
        <authorList>
            <consortium name="US DOE Joint Genome Institute (JGI-PGF)"/>
            <person name="Lucas S."/>
            <person name="Copeland A."/>
            <person name="Lapidus A."/>
            <person name="Glavina del Rio T."/>
            <person name="Dalin E."/>
            <person name="Tice H."/>
            <person name="Bruce D."/>
            <person name="Goodwin L."/>
            <person name="Pitluck S."/>
            <person name="Peters L."/>
            <person name="Ovchinnikova G."/>
            <person name="Chertkov O."/>
            <person name="Kyrpides N."/>
            <person name="Mavromatis K."/>
            <person name="Ivanova N."/>
            <person name="Brettin T."/>
            <person name="Detter J.C."/>
            <person name="Han C."/>
            <person name="Larimer F."/>
            <person name="Land M."/>
            <person name="Hauser L."/>
            <person name="Markowitz V."/>
            <person name="Cheng J.-F."/>
            <person name="Hugenholtz P."/>
            <person name="Woyke T."/>
            <person name="Wu D."/>
            <person name="Tindall B."/>
            <person name="Pomrenke H."/>
            <person name="Brambilla E."/>
            <person name="Klenk H.-P."/>
            <person name="Eisen J.A."/>
        </authorList>
    </citation>
    <scope>NUCLEOTIDE SEQUENCE [LARGE SCALE GENOMIC DNA]</scope>
    <source>
        <strain evidence="2">ATCC BAA-1392 / DSM 18658 / VKM B-2454 / MOB10</strain>
    </source>
</reference>
<dbReference type="KEGG" id="saci:Sinac_1406"/>
<dbReference type="EMBL" id="CP003364">
    <property type="protein sequence ID" value="AGA25789.1"/>
    <property type="molecule type" value="Genomic_DNA"/>
</dbReference>
<keyword evidence="2" id="KW-1185">Reference proteome</keyword>
<dbReference type="Proteomes" id="UP000010798">
    <property type="component" value="Chromosome"/>
</dbReference>